<dbReference type="SUPFAM" id="SSF51161">
    <property type="entry name" value="Trimeric LpxA-like enzymes"/>
    <property type="match status" value="1"/>
</dbReference>
<keyword evidence="3" id="KW-1185">Reference proteome</keyword>
<name>A0ABS4D8L4_9CHLR</name>
<dbReference type="InterPro" id="IPR011004">
    <property type="entry name" value="Trimer_LpxA-like_sf"/>
</dbReference>
<protein>
    <submittedName>
        <fullName evidence="2">Acetyltransferase</fullName>
    </submittedName>
</protein>
<dbReference type="NCBIfam" id="TIGR03570">
    <property type="entry name" value="NeuD_NnaD"/>
    <property type="match status" value="1"/>
</dbReference>
<sequence>MKLLLVGAGTYGQVYLSYLREQALFEVVGFLDDNPMLNGKLIEGVPVVGNTDDLLHYRCQGIEGIIAPIGNNKARVRILEKAQESGLLTPNFIHPTAIIAKEVVIGQGVYILPGSIIMPYVRIHDYVMISMSTNVAHHVELCSGCFLSTGVNVGAGITINKNVFVGMGANIMTGVKSIGADAIIGAGAVVIRDVPESVKVAGVPAKPLDS</sequence>
<feature type="domain" description="PglD N-terminal" evidence="1">
    <location>
        <begin position="2"/>
        <end position="81"/>
    </location>
</feature>
<comment type="caution">
    <text evidence="2">The sequence shown here is derived from an EMBL/GenBank/DDBJ whole genome shotgun (WGS) entry which is preliminary data.</text>
</comment>
<dbReference type="CDD" id="cd03360">
    <property type="entry name" value="LbH_AT_putative"/>
    <property type="match status" value="1"/>
</dbReference>
<proteinExistence type="predicted"/>
<dbReference type="InterPro" id="IPR050179">
    <property type="entry name" value="Trans_hexapeptide_repeat"/>
</dbReference>
<dbReference type="RefSeq" id="WP_135477772.1">
    <property type="nucleotide sequence ID" value="NZ_SIJK02000011.1"/>
</dbReference>
<dbReference type="Gene3D" id="3.40.50.20">
    <property type="match status" value="1"/>
</dbReference>
<dbReference type="Proteomes" id="UP001193081">
    <property type="component" value="Unassembled WGS sequence"/>
</dbReference>
<dbReference type="EMBL" id="SIJK02000011">
    <property type="protein sequence ID" value="MBP1465744.1"/>
    <property type="molecule type" value="Genomic_DNA"/>
</dbReference>
<evidence type="ECO:0000313" key="2">
    <source>
        <dbReference type="EMBL" id="MBP1465744.1"/>
    </source>
</evidence>
<dbReference type="InterPro" id="IPR020019">
    <property type="entry name" value="AcTrfase_PglD-like"/>
</dbReference>
<organism evidence="2 3">
    <name type="scientific">Candidatus Chloroploca mongolica</name>
    <dbReference type="NCBI Taxonomy" id="2528176"/>
    <lineage>
        <taxon>Bacteria</taxon>
        <taxon>Bacillati</taxon>
        <taxon>Chloroflexota</taxon>
        <taxon>Chloroflexia</taxon>
        <taxon>Chloroflexales</taxon>
        <taxon>Chloroflexineae</taxon>
        <taxon>Oscillochloridaceae</taxon>
        <taxon>Candidatus Chloroploca</taxon>
    </lineage>
</organism>
<gene>
    <name evidence="2" type="ORF">EYB53_008505</name>
</gene>
<dbReference type="Pfam" id="PF17836">
    <property type="entry name" value="PglD_N"/>
    <property type="match status" value="1"/>
</dbReference>
<reference evidence="2 3" key="1">
    <citation type="submission" date="2021-03" db="EMBL/GenBank/DDBJ databases">
        <authorList>
            <person name="Grouzdev D.S."/>
        </authorList>
    </citation>
    <scope>NUCLEOTIDE SEQUENCE [LARGE SCALE GENOMIC DNA]</scope>
    <source>
        <strain evidence="2 3">M50-1</strain>
    </source>
</reference>
<dbReference type="PANTHER" id="PTHR43300:SF7">
    <property type="entry name" value="UDP-N-ACETYLBACILLOSAMINE N-ACETYLTRANSFERASE"/>
    <property type="match status" value="1"/>
</dbReference>
<accession>A0ABS4D8L4</accession>
<dbReference type="Gene3D" id="2.160.10.10">
    <property type="entry name" value="Hexapeptide repeat proteins"/>
    <property type="match status" value="1"/>
</dbReference>
<evidence type="ECO:0000313" key="3">
    <source>
        <dbReference type="Proteomes" id="UP001193081"/>
    </source>
</evidence>
<evidence type="ECO:0000259" key="1">
    <source>
        <dbReference type="Pfam" id="PF17836"/>
    </source>
</evidence>
<dbReference type="PANTHER" id="PTHR43300">
    <property type="entry name" value="ACETYLTRANSFERASE"/>
    <property type="match status" value="1"/>
</dbReference>
<dbReference type="InterPro" id="IPR041561">
    <property type="entry name" value="PglD_N"/>
</dbReference>